<dbReference type="EMBL" id="KX987158">
    <property type="protein sequence ID" value="APU92781.1"/>
    <property type="molecule type" value="Genomic_DNA"/>
</dbReference>
<proteinExistence type="predicted"/>
<gene>
    <name evidence="1" type="ORF">CPTSasha_25</name>
</gene>
<accession>A0A1P8DTL6</accession>
<protein>
    <submittedName>
        <fullName evidence="1">Uncharacterized protein</fullName>
    </submittedName>
</protein>
<evidence type="ECO:0000313" key="1">
    <source>
        <dbReference type="EMBL" id="APU92781.1"/>
    </source>
</evidence>
<organism evidence="1 2">
    <name type="scientific">Salmonella phage vB_SenS_Sasha</name>
    <dbReference type="NCBI Taxonomy" id="1913114"/>
    <lineage>
        <taxon>Viruses</taxon>
        <taxon>Duplodnaviria</taxon>
        <taxon>Heunggongvirae</taxon>
        <taxon>Uroviricota</taxon>
        <taxon>Caudoviricetes</taxon>
        <taxon>Sashavirus</taxon>
        <taxon>Sashavirus sasha</taxon>
    </lineage>
</organism>
<reference evidence="2" key="1">
    <citation type="submission" date="2016-10" db="EMBL/GenBank/DDBJ databases">
        <title>Complete genome of Salmonella enterica bacteriophage Sasha.</title>
        <authorList>
            <person name="Zeng C."/>
            <person name="Xie Y."/>
            <person name="Gill J.J."/>
        </authorList>
    </citation>
    <scope>NUCLEOTIDE SEQUENCE [LARGE SCALE GENOMIC DNA]</scope>
</reference>
<dbReference type="Proteomes" id="UP000223290">
    <property type="component" value="Segment"/>
</dbReference>
<keyword evidence="2" id="KW-1185">Reference proteome</keyword>
<evidence type="ECO:0000313" key="2">
    <source>
        <dbReference type="Proteomes" id="UP000223290"/>
    </source>
</evidence>
<name>A0A1P8DTL6_9CAUD</name>
<sequence>MNGEQAFDLMVKHNIIVIHCDRDQIVFTDDLRYEESYDGDKRSATLRLIERVARDRGEQL</sequence>